<organism evidence="2 3">
    <name type="scientific">Blastochloris tepida</name>
    <dbReference type="NCBI Taxonomy" id="2233851"/>
    <lineage>
        <taxon>Bacteria</taxon>
        <taxon>Pseudomonadati</taxon>
        <taxon>Pseudomonadota</taxon>
        <taxon>Alphaproteobacteria</taxon>
        <taxon>Hyphomicrobiales</taxon>
        <taxon>Blastochloridaceae</taxon>
        <taxon>Blastochloris</taxon>
    </lineage>
</organism>
<reference evidence="2 3" key="1">
    <citation type="submission" date="2018-08" db="EMBL/GenBank/DDBJ databases">
        <title>Complete genome sequencing of Blastochloris tepida GI.</title>
        <authorList>
            <person name="Tsukatani Y."/>
            <person name="Mori H."/>
        </authorList>
    </citation>
    <scope>NUCLEOTIDE SEQUENCE [LARGE SCALE GENOMIC DNA]</scope>
    <source>
        <strain evidence="2 3">GI</strain>
    </source>
</reference>
<sequence>MGAGNAGADILRLGDGEHRAVAAGMPSRSSSENRSSGVRSMAGLISAAAGSDKRWPCGPAIPNRSPSGTPIRLAGRRAKPTRAKGGRPAASGGPDQESSGSDN</sequence>
<evidence type="ECO:0000313" key="3">
    <source>
        <dbReference type="Proteomes" id="UP000266934"/>
    </source>
</evidence>
<dbReference type="KEGG" id="blag:BLTE_24700"/>
<feature type="region of interest" description="Disordered" evidence="1">
    <location>
        <begin position="21"/>
        <end position="103"/>
    </location>
</feature>
<gene>
    <name evidence="2" type="ORF">BLTE_24700</name>
</gene>
<feature type="compositionally biased region" description="Low complexity" evidence="1">
    <location>
        <begin position="27"/>
        <end position="40"/>
    </location>
</feature>
<evidence type="ECO:0000313" key="2">
    <source>
        <dbReference type="EMBL" id="BBF93785.1"/>
    </source>
</evidence>
<dbReference type="Proteomes" id="UP000266934">
    <property type="component" value="Chromosome"/>
</dbReference>
<accession>A0A348G2K2</accession>
<feature type="compositionally biased region" description="Basic residues" evidence="1">
    <location>
        <begin position="74"/>
        <end position="85"/>
    </location>
</feature>
<dbReference type="AlphaFoldDB" id="A0A348G2K2"/>
<keyword evidence="3" id="KW-1185">Reference proteome</keyword>
<dbReference type="EMBL" id="AP018907">
    <property type="protein sequence ID" value="BBF93785.1"/>
    <property type="molecule type" value="Genomic_DNA"/>
</dbReference>
<evidence type="ECO:0000256" key="1">
    <source>
        <dbReference type="SAM" id="MobiDB-lite"/>
    </source>
</evidence>
<proteinExistence type="predicted"/>
<protein>
    <submittedName>
        <fullName evidence="2">Uncharacterized protein</fullName>
    </submittedName>
</protein>
<name>A0A348G2K2_9HYPH</name>